<comment type="caution">
    <text evidence="4">The sequence shown here is derived from an EMBL/GenBank/DDBJ whole genome shotgun (WGS) entry which is preliminary data.</text>
</comment>
<dbReference type="InterPro" id="IPR018862">
    <property type="entry name" value="eIF4E-T"/>
</dbReference>
<dbReference type="OrthoDB" id="8916892at2759"/>
<feature type="compositionally biased region" description="Basic and acidic residues" evidence="3">
    <location>
        <begin position="1"/>
        <end position="22"/>
    </location>
</feature>
<gene>
    <name evidence="4" type="ORF">HOLleu_11215</name>
</gene>
<dbReference type="GO" id="GO:0017148">
    <property type="term" value="P:negative regulation of translation"/>
    <property type="evidence" value="ECO:0007669"/>
    <property type="project" value="TreeGrafter"/>
</dbReference>
<feature type="compositionally biased region" description="Polar residues" evidence="3">
    <location>
        <begin position="338"/>
        <end position="355"/>
    </location>
</feature>
<dbReference type="PANTHER" id="PTHR12269">
    <property type="entry name" value="EUKARYOTIC TRANSLATION INITIATION FACTOR 4E TRANSPORTER"/>
    <property type="match status" value="1"/>
</dbReference>
<feature type="compositionally biased region" description="Basic and acidic residues" evidence="3">
    <location>
        <begin position="141"/>
        <end position="160"/>
    </location>
</feature>
<dbReference type="GO" id="GO:0005634">
    <property type="term" value="C:nucleus"/>
    <property type="evidence" value="ECO:0007669"/>
    <property type="project" value="TreeGrafter"/>
</dbReference>
<feature type="compositionally biased region" description="Low complexity" evidence="3">
    <location>
        <begin position="1031"/>
        <end position="1040"/>
    </location>
</feature>
<keyword evidence="5" id="KW-1185">Reference proteome</keyword>
<feature type="compositionally biased region" description="Low complexity" evidence="3">
    <location>
        <begin position="706"/>
        <end position="717"/>
    </location>
</feature>
<keyword evidence="4" id="KW-0396">Initiation factor</keyword>
<dbReference type="PANTHER" id="PTHR12269:SF1">
    <property type="entry name" value="EUKARYOTIC TRANSLATION INITIATION FACTOR 4E TRANSPORTER"/>
    <property type="match status" value="1"/>
</dbReference>
<dbReference type="Proteomes" id="UP001152320">
    <property type="component" value="Chromosome 4"/>
</dbReference>
<feature type="region of interest" description="Disordered" evidence="3">
    <location>
        <begin position="338"/>
        <end position="358"/>
    </location>
</feature>
<accession>A0A9Q1CEL8</accession>
<feature type="region of interest" description="Disordered" evidence="3">
    <location>
        <begin position="1208"/>
        <end position="1229"/>
    </location>
</feature>
<feature type="region of interest" description="Disordered" evidence="3">
    <location>
        <begin position="634"/>
        <end position="725"/>
    </location>
</feature>
<proteinExistence type="predicted"/>
<feature type="compositionally biased region" description="Polar residues" evidence="3">
    <location>
        <begin position="863"/>
        <end position="873"/>
    </location>
</feature>
<feature type="region of interest" description="Disordered" evidence="3">
    <location>
        <begin position="414"/>
        <end position="439"/>
    </location>
</feature>
<feature type="region of interest" description="Disordered" evidence="3">
    <location>
        <begin position="112"/>
        <end position="275"/>
    </location>
</feature>
<organism evidence="4 5">
    <name type="scientific">Holothuria leucospilota</name>
    <name type="common">Black long sea cucumber</name>
    <name type="synonym">Mertensiothuria leucospilota</name>
    <dbReference type="NCBI Taxonomy" id="206669"/>
    <lineage>
        <taxon>Eukaryota</taxon>
        <taxon>Metazoa</taxon>
        <taxon>Echinodermata</taxon>
        <taxon>Eleutherozoa</taxon>
        <taxon>Echinozoa</taxon>
        <taxon>Holothuroidea</taxon>
        <taxon>Aspidochirotacea</taxon>
        <taxon>Aspidochirotida</taxon>
        <taxon>Holothuriidae</taxon>
        <taxon>Holothuria</taxon>
    </lineage>
</organism>
<feature type="compositionally biased region" description="Basic and acidic residues" evidence="3">
    <location>
        <begin position="254"/>
        <end position="273"/>
    </location>
</feature>
<dbReference type="GO" id="GO:0036464">
    <property type="term" value="C:cytoplasmic ribonucleoprotein granule"/>
    <property type="evidence" value="ECO:0007669"/>
    <property type="project" value="UniProtKB-ARBA"/>
</dbReference>
<dbReference type="AlphaFoldDB" id="A0A9Q1CEL8"/>
<keyword evidence="2" id="KW-0963">Cytoplasm</keyword>
<feature type="region of interest" description="Disordered" evidence="3">
    <location>
        <begin position="1029"/>
        <end position="1051"/>
    </location>
</feature>
<evidence type="ECO:0000256" key="3">
    <source>
        <dbReference type="SAM" id="MobiDB-lite"/>
    </source>
</evidence>
<feature type="compositionally biased region" description="Low complexity" evidence="3">
    <location>
        <begin position="1208"/>
        <end position="1225"/>
    </location>
</feature>
<evidence type="ECO:0000256" key="2">
    <source>
        <dbReference type="ARBA" id="ARBA00022490"/>
    </source>
</evidence>
<feature type="compositionally biased region" description="Polar residues" evidence="3">
    <location>
        <begin position="836"/>
        <end position="852"/>
    </location>
</feature>
<dbReference type="Pfam" id="PF10477">
    <property type="entry name" value="EIF4E-T"/>
    <property type="match status" value="2"/>
</dbReference>
<feature type="compositionally biased region" description="Low complexity" evidence="3">
    <location>
        <begin position="650"/>
        <end position="659"/>
    </location>
</feature>
<feature type="region of interest" description="Disordered" evidence="3">
    <location>
        <begin position="755"/>
        <end position="800"/>
    </location>
</feature>
<name>A0A9Q1CEL8_HOLLE</name>
<protein>
    <submittedName>
        <fullName evidence="4">Eukaryotic translation initiation factor 4E transporter</fullName>
    </submittedName>
</protein>
<feature type="region of interest" description="Disordered" evidence="3">
    <location>
        <begin position="1"/>
        <end position="30"/>
    </location>
</feature>
<evidence type="ECO:0000256" key="1">
    <source>
        <dbReference type="ARBA" id="ARBA00004496"/>
    </source>
</evidence>
<feature type="compositionally biased region" description="Polar residues" evidence="3">
    <location>
        <begin position="120"/>
        <end position="139"/>
    </location>
</feature>
<sequence length="1270" mass="139369">MTIEDETKEKDTSKADVKETVKKGNKAPTGPATIRKTYTYECLLAYRHSPIVKLRPECLAEEHCNEEGTWDPELWHASLSGKKSRSASPAVGLELKLNRKLSDAKERIKQEQDGIILSPQRRSFNHGCQITFPQPSSLASERPRPKSPQDKDSRDGRDAVNGRSNQVRRRVITRPSRETLMEKERERQREREAENGIYEEREQYDRYSRRGNYDRQQNRRRKDEQPEWFVDAPTSQLETIELHGFGEEEEAERDEVNWERKKAREANEEKTDELSELVQSLQDIAPTSEEENHGLAQSRFSHLFASSGPVVDGLSNSLSSSRRSSLQKDELDFLQELRNNSGSDTDTGSTPNQALINDVPESTPFTLLEMLQKTTGEGSIDVENDMRKREVKQKLIEGQAKSLAEIEAGMKKDLSHVRRRSSPGAVTAMARGGSPAVQGSEDQTAFNNFLASIGQTKSPEKAGFNEVTAPLSGSMSPDVVSSSHGPGTLAGPFQNGPHDPLHDVFNDPEVRVPSQSPEVAYVNDLPFRSDPLELRQNENRVPSPLNKGMLLDILKMSAAPSVPPSVEPVSYLQSQSPQTQEQVANLLQQSLMNNHRHQANPEMVSNLVKQAAATNPALVASIISQGMAPAADVSGMGQQRSVSPQEHYQHALLQQQAAQRGRSPLLTSPLAFGGSPSPLAPSPHPGGITPPIGTTSQHLIPPPPMGVAIPPGAHQPSPIRPRIPSPQELVKHTQNILQQALIKRQLEVQREKFYARERETRNKSPVPSTPLQQGQRRLASGRRTPPVTPSSKPSPVLTTAFTPTSVIRKMHESKAEAKAAETKHSGTIEKQLIPERQSTAAASSNIPQTPGSPSHHKVAGETTPIQGEASSKARSADDGHPGPPVSHSGGQPSALHIGQSNHGLPGSPRVMELGRGDATEAGRENVTHNQLQTNDTKVMNNANTGTKMMMANGDMAGMRNQFNHAPGLQQPLSGNNPYIPTKPEFMNRDVEPGLEQHMIHNQTRPGAIPGQQYPAGLPPDQLRPMMRLPNQPQQPQQQQQHRAQHASHVMQPRAPPLNPQFPLIHPNQRMMMGAPVGIPMAQQNIMRGMMFPTNVPPPRPPTVTGVNPMAMLAMQQLNQRAALSQMQIPAQSATSPTQGGLTRGMLPPQFPAQQAMHHPAAMGVPMVQQRNMSPAQLGQTPRTPLTQQGMPNDMTVSMEHQRNMIYSLPTPSTSTNTPSATSPDSGSNPLAKWFGNDILKQSLNSNRPAVPEGLKVLSVEELERQQQVVN</sequence>
<dbReference type="GO" id="GO:0003743">
    <property type="term" value="F:translation initiation factor activity"/>
    <property type="evidence" value="ECO:0007669"/>
    <property type="project" value="UniProtKB-KW"/>
</dbReference>
<reference evidence="4" key="1">
    <citation type="submission" date="2021-10" db="EMBL/GenBank/DDBJ databases">
        <title>Tropical sea cucumber genome reveals ecological adaptation and Cuvierian tubules defense mechanism.</title>
        <authorList>
            <person name="Chen T."/>
        </authorList>
    </citation>
    <scope>NUCLEOTIDE SEQUENCE</scope>
    <source>
        <strain evidence="4">Nanhai2018</strain>
        <tissue evidence="4">Muscle</tissue>
    </source>
</reference>
<evidence type="ECO:0000313" key="5">
    <source>
        <dbReference type="Proteomes" id="UP001152320"/>
    </source>
</evidence>
<feature type="compositionally biased region" description="Basic and acidic residues" evidence="3">
    <location>
        <begin position="175"/>
        <end position="225"/>
    </location>
</feature>
<keyword evidence="4" id="KW-0648">Protein biosynthesis</keyword>
<feature type="compositionally biased region" description="Low complexity" evidence="3">
    <location>
        <begin position="789"/>
        <end position="799"/>
    </location>
</feature>
<dbReference type="GO" id="GO:0003729">
    <property type="term" value="F:mRNA binding"/>
    <property type="evidence" value="ECO:0007669"/>
    <property type="project" value="TreeGrafter"/>
</dbReference>
<evidence type="ECO:0000313" key="4">
    <source>
        <dbReference type="EMBL" id="KAJ8043907.1"/>
    </source>
</evidence>
<dbReference type="EMBL" id="JAIZAY010000004">
    <property type="protein sequence ID" value="KAJ8043907.1"/>
    <property type="molecule type" value="Genomic_DNA"/>
</dbReference>
<feature type="region of interest" description="Disordered" evidence="3">
    <location>
        <begin position="836"/>
        <end position="913"/>
    </location>
</feature>
<comment type="subcellular location">
    <subcellularLocation>
        <location evidence="1">Cytoplasm</location>
    </subcellularLocation>
</comment>
<feature type="compositionally biased region" description="Polar residues" evidence="3">
    <location>
        <begin position="763"/>
        <end position="775"/>
    </location>
</feature>
<feature type="compositionally biased region" description="Low complexity" evidence="3">
    <location>
        <begin position="685"/>
        <end position="695"/>
    </location>
</feature>
<feature type="compositionally biased region" description="Polar residues" evidence="3">
    <location>
        <begin position="636"/>
        <end position="646"/>
    </location>
</feature>